<feature type="region of interest" description="Disordered" evidence="1">
    <location>
        <begin position="1"/>
        <end position="185"/>
    </location>
</feature>
<evidence type="ECO:0000313" key="2">
    <source>
        <dbReference type="EMBL" id="EDP45308.1"/>
    </source>
</evidence>
<dbReference type="InterPro" id="IPR006594">
    <property type="entry name" value="LisH"/>
</dbReference>
<dbReference type="Proteomes" id="UP000008837">
    <property type="component" value="Unassembled WGS sequence"/>
</dbReference>
<proteinExistence type="predicted"/>
<dbReference type="InterPro" id="IPR044716">
    <property type="entry name" value="LEUNIG-like"/>
</dbReference>
<dbReference type="STRING" id="425265.A8PSQ1"/>
<feature type="compositionally biased region" description="Low complexity" evidence="1">
    <location>
        <begin position="52"/>
        <end position="66"/>
    </location>
</feature>
<dbReference type="EMBL" id="AAYY01000001">
    <property type="protein sequence ID" value="EDP45308.1"/>
    <property type="molecule type" value="Genomic_DNA"/>
</dbReference>
<dbReference type="PANTHER" id="PTHR44376">
    <property type="entry name" value="TRANSCRIPTIONAL REGULATOR OF FILAMENTOUS GROWTH FLO8"/>
    <property type="match status" value="1"/>
</dbReference>
<accession>A8PSQ1</accession>
<evidence type="ECO:0000313" key="3">
    <source>
        <dbReference type="Proteomes" id="UP000008837"/>
    </source>
</evidence>
<feature type="compositionally biased region" description="Polar residues" evidence="1">
    <location>
        <begin position="13"/>
        <end position="22"/>
    </location>
</feature>
<dbReference type="KEGG" id="mgl:MGL_0297"/>
<dbReference type="RefSeq" id="XP_001732522.1">
    <property type="nucleotide sequence ID" value="XM_001732470.1"/>
</dbReference>
<feature type="compositionally biased region" description="Basic and acidic residues" evidence="1">
    <location>
        <begin position="146"/>
        <end position="170"/>
    </location>
</feature>
<dbReference type="SMART" id="SM00667">
    <property type="entry name" value="LisH"/>
    <property type="match status" value="1"/>
</dbReference>
<feature type="region of interest" description="Disordered" evidence="1">
    <location>
        <begin position="537"/>
        <end position="562"/>
    </location>
</feature>
<feature type="compositionally biased region" description="Low complexity" evidence="1">
    <location>
        <begin position="23"/>
        <end position="37"/>
    </location>
</feature>
<name>A8PSQ1_MALGO</name>
<feature type="compositionally biased region" description="Low complexity" evidence="1">
    <location>
        <begin position="458"/>
        <end position="494"/>
    </location>
</feature>
<dbReference type="GeneID" id="5856828"/>
<feature type="region of interest" description="Disordered" evidence="1">
    <location>
        <begin position="448"/>
        <end position="525"/>
    </location>
</feature>
<dbReference type="AlphaFoldDB" id="A8PSQ1"/>
<dbReference type="GO" id="GO:0003714">
    <property type="term" value="F:transcription corepressor activity"/>
    <property type="evidence" value="ECO:0007669"/>
    <property type="project" value="InterPro"/>
</dbReference>
<reference evidence="2 3" key="1">
    <citation type="journal article" date="2007" name="Proc. Natl. Acad. Sci. U.S.A.">
        <title>Dandruff-associated Malassezia genomes reveal convergent and divergent virulence traits shared with plant and human fungal pathogens.</title>
        <authorList>
            <person name="Xu J."/>
            <person name="Saunders C.W."/>
            <person name="Hu P."/>
            <person name="Grant R.A."/>
            <person name="Boekhout T."/>
            <person name="Kuramae E.E."/>
            <person name="Kronstad J.W."/>
            <person name="Deangelis Y.M."/>
            <person name="Reeder N.L."/>
            <person name="Johnstone K.R."/>
            <person name="Leland M."/>
            <person name="Fieno A.M."/>
            <person name="Begley W.M."/>
            <person name="Sun Y."/>
            <person name="Lacey M.P."/>
            <person name="Chaudhary T."/>
            <person name="Keough T."/>
            <person name="Chu L."/>
            <person name="Sears R."/>
            <person name="Yuan B."/>
            <person name="Dawson T.L.Jr."/>
        </authorList>
    </citation>
    <scope>NUCLEOTIDE SEQUENCE [LARGE SCALE GENOMIC DNA]</scope>
    <source>
        <strain evidence="3">ATCC MYA-4612 / CBS 7966</strain>
    </source>
</reference>
<sequence length="576" mass="60208">MSAKEEADVDNAVGSSPSQGNEASSATATHASTPTTTKHTDSLNSTAETSKDATNTTDAGNATDLTEATYMAGSTKPPSFSLEARDSEHNADLGSAKTAAPSMPMGPEPAAHTAAAPRLSNEDPPHSSTTPSEVNDTRKRAGSPLKDAHMPDKRHRMDEVPSSETDHAGEAHTNVHQPEAEQEATKETVLDALNAATTAPESVTSAARPRAMPTGDVTSVSEDGPKADTPHPVRPLPTSITGLSGSGNAAQMHEDIVRNEHSHKLDLYVWEYLHYRKLHKTAAAFVEETDLPENPEIPIRLPRGFLYEYWSVFWELFNARSSYNHKQANLFTEFLESRRHQRWKEATKPKSYDAAMFSDPGSTAAATAATAAVTAGVLPAPATSSTAAASAAPVPPAVSDVPPGSVPPPPFVMPGHETANALAPPVQILMMGHGASNTQSQLPATISQTKAPTSTQVPPSASSTQQYQPSTPQQLPGSDCQTPTAQSQAAMQPASAPPTPSSNATMSTGSAPAIPSAVQPSAQNQAPTFHTQHVGAMRGQPMSATQPNAATGPPTPVLSSLPTTFKVGQQTSALVL</sequence>
<gene>
    <name evidence="2" type="ORF">MGL_0297</name>
</gene>
<feature type="compositionally biased region" description="Polar residues" evidence="1">
    <location>
        <begin position="448"/>
        <end position="457"/>
    </location>
</feature>
<feature type="region of interest" description="Disordered" evidence="1">
    <location>
        <begin position="197"/>
        <end position="236"/>
    </location>
</feature>
<dbReference type="InParanoid" id="A8PSQ1"/>
<dbReference type="PROSITE" id="PS50896">
    <property type="entry name" value="LISH"/>
    <property type="match status" value="1"/>
</dbReference>
<protein>
    <submittedName>
        <fullName evidence="2">Uncharacterized protein</fullName>
    </submittedName>
</protein>
<dbReference type="PANTHER" id="PTHR44376:SF5">
    <property type="entry name" value="TRANSCRIPTIONAL COREPRESSOR LEUNIG ISOFORM X1"/>
    <property type="match status" value="1"/>
</dbReference>
<comment type="caution">
    <text evidence="2">The sequence shown here is derived from an EMBL/GenBank/DDBJ whole genome shotgun (WGS) entry which is preliminary data.</text>
</comment>
<evidence type="ECO:0000256" key="1">
    <source>
        <dbReference type="SAM" id="MobiDB-lite"/>
    </source>
</evidence>
<dbReference type="OrthoDB" id="5600002at2759"/>
<dbReference type="VEuPathDB" id="FungiDB:MGL_0297"/>
<organism evidence="2 3">
    <name type="scientific">Malassezia globosa (strain ATCC MYA-4612 / CBS 7966)</name>
    <name type="common">Dandruff-associated fungus</name>
    <dbReference type="NCBI Taxonomy" id="425265"/>
    <lineage>
        <taxon>Eukaryota</taxon>
        <taxon>Fungi</taxon>
        <taxon>Dikarya</taxon>
        <taxon>Basidiomycota</taxon>
        <taxon>Ustilaginomycotina</taxon>
        <taxon>Malasseziomycetes</taxon>
        <taxon>Malasseziales</taxon>
        <taxon>Malasseziaceae</taxon>
        <taxon>Malassezia</taxon>
    </lineage>
</organism>
<keyword evidence="3" id="KW-1185">Reference proteome</keyword>